<feature type="domain" description="Calponin-homology (CH)" evidence="6">
    <location>
        <begin position="113"/>
        <end position="233"/>
    </location>
</feature>
<dbReference type="GO" id="GO:0051639">
    <property type="term" value="P:actin filament network formation"/>
    <property type="evidence" value="ECO:0007669"/>
    <property type="project" value="TreeGrafter"/>
</dbReference>
<dbReference type="InterPro" id="IPR039959">
    <property type="entry name" value="Fimbrin/Plastin"/>
</dbReference>
<feature type="domain" description="Calponin-homology (CH)" evidence="6">
    <location>
        <begin position="387"/>
        <end position="495"/>
    </location>
</feature>
<dbReference type="InterPro" id="IPR001589">
    <property type="entry name" value="Actinin_actin-bd_CS"/>
</dbReference>
<dbReference type="CDD" id="cd21300">
    <property type="entry name" value="CH_FIMB_rpt3"/>
    <property type="match status" value="1"/>
</dbReference>
<feature type="domain" description="Calponin-homology (CH)" evidence="6">
    <location>
        <begin position="261"/>
        <end position="364"/>
    </location>
</feature>
<dbReference type="InterPro" id="IPR036872">
    <property type="entry name" value="CH_dom_sf"/>
</dbReference>
<feature type="domain" description="Calponin-homology (CH)" evidence="6">
    <location>
        <begin position="508"/>
        <end position="620"/>
    </location>
</feature>
<dbReference type="PANTHER" id="PTHR19961:SF18">
    <property type="entry name" value="FI19014P1"/>
    <property type="match status" value="1"/>
</dbReference>
<dbReference type="GO" id="GO:0051017">
    <property type="term" value="P:actin filament bundle assembly"/>
    <property type="evidence" value="ECO:0007669"/>
    <property type="project" value="InterPro"/>
</dbReference>
<dbReference type="GO" id="GO:0110009">
    <property type="term" value="P:formin-nucleated actin cable organization"/>
    <property type="evidence" value="ECO:0007669"/>
    <property type="project" value="UniProtKB-ARBA"/>
</dbReference>
<dbReference type="InterPro" id="IPR018247">
    <property type="entry name" value="EF_Hand_1_Ca_BS"/>
</dbReference>
<evidence type="ECO:0000256" key="2">
    <source>
        <dbReference type="ARBA" id="ARBA00022737"/>
    </source>
</evidence>
<dbReference type="FunFam" id="1.10.418.10:FF:000010">
    <property type="entry name" value="Plastin-3 isoform 1"/>
    <property type="match status" value="1"/>
</dbReference>
<keyword evidence="4" id="KW-0009">Actin-binding</keyword>
<dbReference type="GO" id="GO:0032432">
    <property type="term" value="C:actin filament bundle"/>
    <property type="evidence" value="ECO:0007669"/>
    <property type="project" value="TreeGrafter"/>
</dbReference>
<dbReference type="FunFam" id="1.10.418.10:FF:000042">
    <property type="entry name" value="Fimbrin, putative"/>
    <property type="match status" value="1"/>
</dbReference>
<dbReference type="Gene3D" id="1.10.238.10">
    <property type="entry name" value="EF-hand"/>
    <property type="match status" value="1"/>
</dbReference>
<evidence type="ECO:0000256" key="1">
    <source>
        <dbReference type="ARBA" id="ARBA00022723"/>
    </source>
</evidence>
<evidence type="ECO:0000256" key="5">
    <source>
        <dbReference type="ARBA" id="ARBA00073963"/>
    </source>
</evidence>
<dbReference type="OrthoDB" id="431378at2759"/>
<accession>A0A4P9XYQ5</accession>
<evidence type="ECO:0000259" key="7">
    <source>
        <dbReference type="PROSITE" id="PS50222"/>
    </source>
</evidence>
<dbReference type="PROSITE" id="PS00018">
    <property type="entry name" value="EF_HAND_1"/>
    <property type="match status" value="1"/>
</dbReference>
<dbReference type="GO" id="GO:0051015">
    <property type="term" value="F:actin filament binding"/>
    <property type="evidence" value="ECO:0007669"/>
    <property type="project" value="InterPro"/>
</dbReference>
<organism evidence="8 9">
    <name type="scientific">Piptocephalis cylindrospora</name>
    <dbReference type="NCBI Taxonomy" id="1907219"/>
    <lineage>
        <taxon>Eukaryota</taxon>
        <taxon>Fungi</taxon>
        <taxon>Fungi incertae sedis</taxon>
        <taxon>Zoopagomycota</taxon>
        <taxon>Zoopagomycotina</taxon>
        <taxon>Zoopagomycetes</taxon>
        <taxon>Zoopagales</taxon>
        <taxon>Piptocephalidaceae</taxon>
        <taxon>Piptocephalis</taxon>
    </lineage>
</organism>
<evidence type="ECO:0000313" key="9">
    <source>
        <dbReference type="Proteomes" id="UP000267251"/>
    </source>
</evidence>
<dbReference type="SUPFAM" id="SSF47473">
    <property type="entry name" value="EF-hand"/>
    <property type="match status" value="1"/>
</dbReference>
<dbReference type="PROSITE" id="PS50222">
    <property type="entry name" value="EF_HAND_2"/>
    <property type="match status" value="1"/>
</dbReference>
<dbReference type="PROSITE" id="PS00020">
    <property type="entry name" value="ACTININ_2"/>
    <property type="match status" value="1"/>
</dbReference>
<evidence type="ECO:0000259" key="6">
    <source>
        <dbReference type="PROSITE" id="PS50021"/>
    </source>
</evidence>
<dbReference type="GO" id="GO:0005884">
    <property type="term" value="C:actin filament"/>
    <property type="evidence" value="ECO:0007669"/>
    <property type="project" value="TreeGrafter"/>
</dbReference>
<keyword evidence="2" id="KW-0677">Repeat</keyword>
<evidence type="ECO:0000256" key="4">
    <source>
        <dbReference type="ARBA" id="ARBA00023203"/>
    </source>
</evidence>
<dbReference type="InterPro" id="IPR011992">
    <property type="entry name" value="EF-hand-dom_pair"/>
</dbReference>
<dbReference type="PROSITE" id="PS50021">
    <property type="entry name" value="CH"/>
    <property type="match status" value="4"/>
</dbReference>
<dbReference type="FunFam" id="1.10.418.10:FF:000016">
    <property type="entry name" value="Probable fimbrin"/>
    <property type="match status" value="1"/>
</dbReference>
<keyword evidence="9" id="KW-1185">Reference proteome</keyword>
<proteinExistence type="predicted"/>
<dbReference type="EMBL" id="KZ988854">
    <property type="protein sequence ID" value="RKP11504.1"/>
    <property type="molecule type" value="Genomic_DNA"/>
</dbReference>
<dbReference type="InterPro" id="IPR001715">
    <property type="entry name" value="CH_dom"/>
</dbReference>
<dbReference type="SUPFAM" id="SSF47576">
    <property type="entry name" value="Calponin-homology domain, CH-domain"/>
    <property type="match status" value="1"/>
</dbReference>
<reference evidence="9" key="1">
    <citation type="journal article" date="2018" name="Nat. Microbiol.">
        <title>Leveraging single-cell genomics to expand the fungal tree of life.</title>
        <authorList>
            <person name="Ahrendt S.R."/>
            <person name="Quandt C.A."/>
            <person name="Ciobanu D."/>
            <person name="Clum A."/>
            <person name="Salamov A."/>
            <person name="Andreopoulos B."/>
            <person name="Cheng J.F."/>
            <person name="Woyke T."/>
            <person name="Pelin A."/>
            <person name="Henrissat B."/>
            <person name="Reynolds N.K."/>
            <person name="Benny G.L."/>
            <person name="Smith M.E."/>
            <person name="James T.Y."/>
            <person name="Grigoriev I.V."/>
        </authorList>
    </citation>
    <scope>NUCLEOTIDE SEQUENCE [LARGE SCALE GENOMIC DNA]</scope>
</reference>
<dbReference type="GO" id="GO:0005509">
    <property type="term" value="F:calcium ion binding"/>
    <property type="evidence" value="ECO:0007669"/>
    <property type="project" value="InterPro"/>
</dbReference>
<evidence type="ECO:0000256" key="3">
    <source>
        <dbReference type="ARBA" id="ARBA00022837"/>
    </source>
</evidence>
<dbReference type="GO" id="GO:0030479">
    <property type="term" value="C:actin cortical patch"/>
    <property type="evidence" value="ECO:0007669"/>
    <property type="project" value="UniProtKB-ARBA"/>
</dbReference>
<dbReference type="Gene3D" id="1.10.418.10">
    <property type="entry name" value="Calponin-like domain"/>
    <property type="match status" value="4"/>
</dbReference>
<sequence>MVVNVDSSKLKWKFPVLSKDDIDGLVEQFNGCSLDTYNNLEERELIKLCQSLPGKHTYDEVRGALKHVDISTTGKVDVEEFLEVVAKLREGGSQQRTILTGGKHHDTTHSIDQDEKAEFTKHINYVLADDPHIGTRFPLDTDTMQLFDECTDGLILSKLINDSAPDTIDERVLNVGAGAKRLNAFQITENNNVVINSAKAIGCNVVNIGSQDLAEGREHLILGLIWQIIKKGLLARVDIKIHPELYRLLEEDETLEDLLRLPADQILLRWFNYHLKAAGWSRTVGNFSSDVKDGENYTVLLAQLVPSECSRAPLQEKDLLRRAEMILESAGRIGCRKYLTPKTMVSGNPRLNLAFVAHLFNTHPGLEALTEQEQGTVEDNLFDSEDDREARAFALWLNSLGVDPFINYLFEDLQDGLILLQAIDRIHPGLVDWKRKVTTKTPVTSRFKRVENTNYVVMLGKHLGYSLVGIQGADITDGSRTLTLALVWQLMREHVVQTLKKLSRAGKEVTDADMIEWANATAKKGGLSPGGKGMTSFKDPSLKNGIFLLDLLNGMSPGIVDASLVAKASGNEEDWKMNSKYAISIARKLGATIFLLPEDIVEVKPKMILTFVGSLMAVAQATS</sequence>
<dbReference type="FunFam" id="1.10.418.10:FF:000027">
    <property type="entry name" value="Probable fimbrin"/>
    <property type="match status" value="1"/>
</dbReference>
<protein>
    <recommendedName>
        <fullName evidence="5">Fimbrin</fullName>
    </recommendedName>
</protein>
<evidence type="ECO:0000313" key="8">
    <source>
        <dbReference type="EMBL" id="RKP11504.1"/>
    </source>
</evidence>
<gene>
    <name evidence="8" type="ORF">BJ684DRAFT_12830</name>
</gene>
<dbReference type="AlphaFoldDB" id="A0A4P9XYQ5"/>
<dbReference type="Pfam" id="PF00307">
    <property type="entry name" value="CH"/>
    <property type="match status" value="4"/>
</dbReference>
<dbReference type="InterPro" id="IPR002048">
    <property type="entry name" value="EF_hand_dom"/>
</dbReference>
<dbReference type="CDD" id="cd21294">
    <property type="entry name" value="CH_FIMB_rpt1"/>
    <property type="match status" value="1"/>
</dbReference>
<keyword evidence="1" id="KW-0479">Metal-binding</keyword>
<dbReference type="Proteomes" id="UP000267251">
    <property type="component" value="Unassembled WGS sequence"/>
</dbReference>
<name>A0A4P9XYQ5_9FUNG</name>
<feature type="domain" description="EF-hand" evidence="7">
    <location>
        <begin position="56"/>
        <end position="91"/>
    </location>
</feature>
<dbReference type="SMART" id="SM00033">
    <property type="entry name" value="CH"/>
    <property type="match status" value="4"/>
</dbReference>
<keyword evidence="3" id="KW-0106">Calcium</keyword>
<dbReference type="PANTHER" id="PTHR19961">
    <property type="entry name" value="FIMBRIN/PLASTIN"/>
    <property type="match status" value="1"/>
</dbReference>